<comment type="similarity">
    <text evidence="2">Belongs to the SPCS1 family.</text>
</comment>
<proteinExistence type="inferred from homology"/>
<dbReference type="Proteomes" id="UP000838412">
    <property type="component" value="Chromosome 11"/>
</dbReference>
<evidence type="ECO:0000256" key="1">
    <source>
        <dbReference type="ARBA" id="ARBA00004477"/>
    </source>
</evidence>
<feature type="compositionally biased region" description="Basic residues" evidence="11">
    <location>
        <begin position="98"/>
        <end position="107"/>
    </location>
</feature>
<feature type="transmembrane region" description="Helical" evidence="12">
    <location>
        <begin position="26"/>
        <end position="44"/>
    </location>
</feature>
<dbReference type="AlphaFoldDB" id="A0A8J9W5F0"/>
<evidence type="ECO:0000256" key="12">
    <source>
        <dbReference type="SAM" id="Phobius"/>
    </source>
</evidence>
<evidence type="ECO:0000256" key="4">
    <source>
        <dbReference type="ARBA" id="ARBA00022692"/>
    </source>
</evidence>
<evidence type="ECO:0000313" key="13">
    <source>
        <dbReference type="EMBL" id="CAH1240445.1"/>
    </source>
</evidence>
<comment type="function">
    <text evidence="9">Component of the signal peptidase complex (SPC) which catalyzes the cleavage of N-terminal signal sequences from nascent proteins as they are translocated into the lumen of the endoplasmic reticulum. Dispensable for SPC enzymatic activity.</text>
</comment>
<protein>
    <recommendedName>
        <fullName evidence="3">Signal peptidase complex subunit 1</fullName>
    </recommendedName>
    <alternativeName>
        <fullName evidence="8">Microsomal signal peptidase 12 kDa subunit</fullName>
    </alternativeName>
</protein>
<evidence type="ECO:0000256" key="3">
    <source>
        <dbReference type="ARBA" id="ARBA00017059"/>
    </source>
</evidence>
<dbReference type="GO" id="GO:0006465">
    <property type="term" value="P:signal peptide processing"/>
    <property type="evidence" value="ECO:0007669"/>
    <property type="project" value="InterPro"/>
</dbReference>
<dbReference type="Pfam" id="PF06645">
    <property type="entry name" value="SPC12"/>
    <property type="match status" value="1"/>
</dbReference>
<dbReference type="OrthoDB" id="263893at2759"/>
<evidence type="ECO:0000256" key="7">
    <source>
        <dbReference type="ARBA" id="ARBA00023136"/>
    </source>
</evidence>
<gene>
    <name evidence="13" type="primary">SPCS1</name>
    <name evidence="13" type="ORF">BLAG_LOCUS4403</name>
</gene>
<evidence type="ECO:0000256" key="6">
    <source>
        <dbReference type="ARBA" id="ARBA00022989"/>
    </source>
</evidence>
<reference evidence="13" key="1">
    <citation type="submission" date="2022-01" db="EMBL/GenBank/DDBJ databases">
        <authorList>
            <person name="Braso-Vives M."/>
        </authorList>
    </citation>
    <scope>NUCLEOTIDE SEQUENCE</scope>
</reference>
<sequence>MDAIKERLNAIPSHMDYKGQKLAEQIFQIIIIVFAVVGFAWGYVCEQFVQTVYILVAGFILSCLLTLPPWPIYRRHPLPWQKPRDDSKEVSQKESKKTGGKKKEKSK</sequence>
<organism evidence="13 14">
    <name type="scientific">Branchiostoma lanceolatum</name>
    <name type="common">Common lancelet</name>
    <name type="synonym">Amphioxus lanceolatum</name>
    <dbReference type="NCBI Taxonomy" id="7740"/>
    <lineage>
        <taxon>Eukaryota</taxon>
        <taxon>Metazoa</taxon>
        <taxon>Chordata</taxon>
        <taxon>Cephalochordata</taxon>
        <taxon>Leptocardii</taxon>
        <taxon>Amphioxiformes</taxon>
        <taxon>Branchiostomatidae</taxon>
        <taxon>Branchiostoma</taxon>
    </lineage>
</organism>
<keyword evidence="5" id="KW-0256">Endoplasmic reticulum</keyword>
<name>A0A8J9W5F0_BRALA</name>
<evidence type="ECO:0000256" key="2">
    <source>
        <dbReference type="ARBA" id="ARBA00005245"/>
    </source>
</evidence>
<comment type="subunit">
    <text evidence="10">Component of the signal peptidase complex paralog A (SPC-A) composed of a catalytic subunit SEC11A and three accessory subunits SPCS1, SPCS2 and SPCS3. Component of the signal peptidase complex paralog C (SPC-C) composed of a catalytic subunit SEC11C and three accessory subunits SPCS1, SPCS2 and SPCS3. Within the complex, interacts with SPCS2 and SPCS3. The complex induces a local thinning of the ER membrane which is used to measure the length of the signal peptide (SP) h-region of protein substrates. This ensures the selectivity of the complex towards h-regions shorter than 18-20 amino acids.</text>
</comment>
<evidence type="ECO:0000256" key="5">
    <source>
        <dbReference type="ARBA" id="ARBA00022824"/>
    </source>
</evidence>
<dbReference type="PANTHER" id="PTHR13202">
    <property type="entry name" value="MICROSOMAL SIGNAL PEPTIDASE 12 KDA SUBUNIT"/>
    <property type="match status" value="1"/>
</dbReference>
<keyword evidence="14" id="KW-1185">Reference proteome</keyword>
<keyword evidence="6 12" id="KW-1133">Transmembrane helix</keyword>
<comment type="subcellular location">
    <subcellularLocation>
        <location evidence="1">Endoplasmic reticulum membrane</location>
        <topology evidence="1">Multi-pass membrane protein</topology>
    </subcellularLocation>
</comment>
<dbReference type="InterPro" id="IPR009542">
    <property type="entry name" value="Spc1/SPCS1"/>
</dbReference>
<evidence type="ECO:0000256" key="11">
    <source>
        <dbReference type="SAM" id="MobiDB-lite"/>
    </source>
</evidence>
<evidence type="ECO:0000256" key="9">
    <source>
        <dbReference type="ARBA" id="ARBA00045204"/>
    </source>
</evidence>
<keyword evidence="4 12" id="KW-0812">Transmembrane</keyword>
<evidence type="ECO:0000256" key="8">
    <source>
        <dbReference type="ARBA" id="ARBA00032913"/>
    </source>
</evidence>
<evidence type="ECO:0000256" key="10">
    <source>
        <dbReference type="ARBA" id="ARBA00046498"/>
    </source>
</evidence>
<feature type="transmembrane region" description="Helical" evidence="12">
    <location>
        <begin position="50"/>
        <end position="73"/>
    </location>
</feature>
<feature type="region of interest" description="Disordered" evidence="11">
    <location>
        <begin position="76"/>
        <end position="107"/>
    </location>
</feature>
<dbReference type="PANTHER" id="PTHR13202:SF0">
    <property type="entry name" value="SIGNAL PEPTIDASE COMPLEX SUBUNIT 1"/>
    <property type="match status" value="1"/>
</dbReference>
<dbReference type="EMBL" id="OV696696">
    <property type="protein sequence ID" value="CAH1240445.1"/>
    <property type="molecule type" value="Genomic_DNA"/>
</dbReference>
<feature type="compositionally biased region" description="Basic and acidic residues" evidence="11">
    <location>
        <begin position="82"/>
        <end position="97"/>
    </location>
</feature>
<dbReference type="GO" id="GO:0005787">
    <property type="term" value="C:signal peptidase complex"/>
    <property type="evidence" value="ECO:0007669"/>
    <property type="project" value="InterPro"/>
</dbReference>
<accession>A0A8J9W5F0</accession>
<keyword evidence="7 12" id="KW-0472">Membrane</keyword>
<evidence type="ECO:0000313" key="14">
    <source>
        <dbReference type="Proteomes" id="UP000838412"/>
    </source>
</evidence>
<dbReference type="GO" id="GO:0045047">
    <property type="term" value="P:protein targeting to ER"/>
    <property type="evidence" value="ECO:0007669"/>
    <property type="project" value="TreeGrafter"/>
</dbReference>